<comment type="subcellular location">
    <subcellularLocation>
        <location evidence="1">Cell membrane</location>
        <topology evidence="1">Multi-pass membrane protein</topology>
    </subcellularLocation>
</comment>
<evidence type="ECO:0000256" key="3">
    <source>
        <dbReference type="ARBA" id="ARBA00022475"/>
    </source>
</evidence>
<sequence length="125" mass="13765">MHATLPPTEPMSRLHAALVLPPRFLRAMLVSGTQTLLIILTYGLRRRALPPSGLRRLAYAPMRPQGVALLAAMVSLTPGTTVIDIDAERHEFLVHMLDTRDAEAAAAEIRRIFQQPLCALFGACR</sequence>
<evidence type="ECO:0000256" key="5">
    <source>
        <dbReference type="ARBA" id="ARBA00022989"/>
    </source>
</evidence>
<keyword evidence="6" id="KW-0472">Membrane</keyword>
<comment type="caution">
    <text evidence="7">The sequence shown here is derived from an EMBL/GenBank/DDBJ whole genome shotgun (WGS) entry which is preliminary data.</text>
</comment>
<gene>
    <name evidence="7" type="ORF">EDC62_2014</name>
</gene>
<reference evidence="7 8" key="1">
    <citation type="submission" date="2018-11" db="EMBL/GenBank/DDBJ databases">
        <title>Genomic Encyclopedia of Type Strains, Phase IV (KMG-IV): sequencing the most valuable type-strain genomes for metagenomic binning, comparative biology and taxonomic classification.</title>
        <authorList>
            <person name="Goeker M."/>
        </authorList>
    </citation>
    <scope>NUCLEOTIDE SEQUENCE [LARGE SCALE GENOMIC DNA]</scope>
    <source>
        <strain evidence="7 8">DSM 101684</strain>
    </source>
</reference>
<dbReference type="Proteomes" id="UP000272193">
    <property type="component" value="Unassembled WGS sequence"/>
</dbReference>
<organism evidence="7 8">
    <name type="scientific">Tibeticola sediminis</name>
    <dbReference type="NCBI Taxonomy" id="1917811"/>
    <lineage>
        <taxon>Bacteria</taxon>
        <taxon>Pseudomonadati</taxon>
        <taxon>Pseudomonadota</taxon>
        <taxon>Betaproteobacteria</taxon>
        <taxon>Burkholderiales</taxon>
        <taxon>Comamonadaceae</taxon>
        <taxon>Tibeticola</taxon>
    </lineage>
</organism>
<evidence type="ECO:0000313" key="7">
    <source>
        <dbReference type="EMBL" id="RPE66940.1"/>
    </source>
</evidence>
<keyword evidence="8" id="KW-1185">Reference proteome</keyword>
<evidence type="ECO:0000256" key="2">
    <source>
        <dbReference type="ARBA" id="ARBA00006228"/>
    </source>
</evidence>
<proteinExistence type="inferred from homology"/>
<dbReference type="AlphaFoldDB" id="A0A3N4UZD4"/>
<dbReference type="InterPro" id="IPR002758">
    <property type="entry name" value="Cation_antiport_E"/>
</dbReference>
<dbReference type="PANTHER" id="PTHR34584">
    <property type="entry name" value="NA(+)/H(+) ANTIPORTER SUBUNIT E1"/>
    <property type="match status" value="1"/>
</dbReference>
<evidence type="ECO:0000256" key="6">
    <source>
        <dbReference type="ARBA" id="ARBA00023136"/>
    </source>
</evidence>
<keyword evidence="5" id="KW-1133">Transmembrane helix</keyword>
<name>A0A3N4UZD4_9BURK</name>
<evidence type="ECO:0000256" key="1">
    <source>
        <dbReference type="ARBA" id="ARBA00004651"/>
    </source>
</evidence>
<dbReference type="PANTHER" id="PTHR34584:SF1">
    <property type="entry name" value="NA(+)_H(+) ANTIPORTER SUBUNIT E1"/>
    <property type="match status" value="1"/>
</dbReference>
<evidence type="ECO:0000313" key="8">
    <source>
        <dbReference type="Proteomes" id="UP000272193"/>
    </source>
</evidence>
<dbReference type="OrthoDB" id="9807187at2"/>
<dbReference type="GO" id="GO:0005886">
    <property type="term" value="C:plasma membrane"/>
    <property type="evidence" value="ECO:0007669"/>
    <property type="project" value="UniProtKB-SubCell"/>
</dbReference>
<evidence type="ECO:0000256" key="4">
    <source>
        <dbReference type="ARBA" id="ARBA00022692"/>
    </source>
</evidence>
<keyword evidence="3" id="KW-1003">Cell membrane</keyword>
<accession>A0A3N4UZD4</accession>
<dbReference type="GO" id="GO:0008324">
    <property type="term" value="F:monoatomic cation transmembrane transporter activity"/>
    <property type="evidence" value="ECO:0007669"/>
    <property type="project" value="InterPro"/>
</dbReference>
<dbReference type="Pfam" id="PF01899">
    <property type="entry name" value="MNHE"/>
    <property type="match status" value="1"/>
</dbReference>
<comment type="similarity">
    <text evidence="2">Belongs to the CPA3 antiporters (TC 2.A.63) subunit E family.</text>
</comment>
<keyword evidence="4" id="KW-0812">Transmembrane</keyword>
<protein>
    <submittedName>
        <fullName evidence="7">Multicomponent K+:H+ antiporter subunit E</fullName>
    </submittedName>
</protein>
<dbReference type="EMBL" id="RKQL01000004">
    <property type="protein sequence ID" value="RPE66940.1"/>
    <property type="molecule type" value="Genomic_DNA"/>
</dbReference>